<evidence type="ECO:0000256" key="3">
    <source>
        <dbReference type="ARBA" id="ARBA00022475"/>
    </source>
</evidence>
<dbReference type="GO" id="GO:0055085">
    <property type="term" value="P:transmembrane transport"/>
    <property type="evidence" value="ECO:0007669"/>
    <property type="project" value="InterPro"/>
</dbReference>
<evidence type="ECO:0000313" key="9">
    <source>
        <dbReference type="EMBL" id="PYF82327.1"/>
    </source>
</evidence>
<evidence type="ECO:0000256" key="2">
    <source>
        <dbReference type="ARBA" id="ARBA00022448"/>
    </source>
</evidence>
<protein>
    <submittedName>
        <fullName evidence="9">Carbohydrate ABC transporter membrane protein 1 (CUT1 family)</fullName>
    </submittedName>
</protein>
<dbReference type="PANTHER" id="PTHR30193">
    <property type="entry name" value="ABC TRANSPORTER PERMEASE PROTEIN"/>
    <property type="match status" value="1"/>
</dbReference>
<dbReference type="Proteomes" id="UP000247551">
    <property type="component" value="Unassembled WGS sequence"/>
</dbReference>
<dbReference type="CDD" id="cd06261">
    <property type="entry name" value="TM_PBP2"/>
    <property type="match status" value="1"/>
</dbReference>
<keyword evidence="3" id="KW-1003">Cell membrane</keyword>
<dbReference type="AlphaFoldDB" id="A0A318V3F7"/>
<keyword evidence="5 7" id="KW-1133">Transmembrane helix</keyword>
<name>A0A318V3F7_9GAMM</name>
<dbReference type="InterPro" id="IPR000515">
    <property type="entry name" value="MetI-like"/>
</dbReference>
<sequence length="329" mass="37386">MKNLSAFLFSILDKFMRFIELPTVYLQKKIGVQRMGYLFVAPNMVLFSLFVFLPVGLAIAYAFTGGTNMLIWDRPFIGFENFSRLLNCGSYMDPASCEFDLFWTAIHNTWWYTLLNATGTLVMALITAVVLNRLTKGKALFRSIFFYPVLLSPVVVGLIWKWFLARDGLLNSLVLDLGGERTIFLLEVWWSRFWVVYVSIWFHMGFFTLIILAGLQAIPRDIYEAAKVDGTSEWRQFWRITLPLLTPNLLVVAVLLLIRSVQVFDEAWVLTDGGGPGTANTFIVQFIYQTAFSSEVRLYGLASAASVLMGLALLALTLIQVWLAKKAEY</sequence>
<gene>
    <name evidence="9" type="ORF">DFP75_103153</name>
</gene>
<dbReference type="Pfam" id="PF00528">
    <property type="entry name" value="BPD_transp_1"/>
    <property type="match status" value="1"/>
</dbReference>
<keyword evidence="10" id="KW-1185">Reference proteome</keyword>
<feature type="transmembrane region" description="Helical" evidence="7">
    <location>
        <begin position="298"/>
        <end position="323"/>
    </location>
</feature>
<organism evidence="9 10">
    <name type="scientific">Marinomonas alcarazii</name>
    <dbReference type="NCBI Taxonomy" id="491949"/>
    <lineage>
        <taxon>Bacteria</taxon>
        <taxon>Pseudomonadati</taxon>
        <taxon>Pseudomonadota</taxon>
        <taxon>Gammaproteobacteria</taxon>
        <taxon>Oceanospirillales</taxon>
        <taxon>Oceanospirillaceae</taxon>
        <taxon>Marinomonas</taxon>
    </lineage>
</organism>
<feature type="transmembrane region" description="Helical" evidence="7">
    <location>
        <begin position="236"/>
        <end position="258"/>
    </location>
</feature>
<dbReference type="RefSeq" id="WP_110574782.1">
    <property type="nucleotide sequence ID" value="NZ_QKLW01000003.1"/>
</dbReference>
<dbReference type="InterPro" id="IPR035906">
    <property type="entry name" value="MetI-like_sf"/>
</dbReference>
<evidence type="ECO:0000256" key="7">
    <source>
        <dbReference type="RuleBase" id="RU363032"/>
    </source>
</evidence>
<comment type="subcellular location">
    <subcellularLocation>
        <location evidence="1 7">Cell membrane</location>
        <topology evidence="1 7">Multi-pass membrane protein</topology>
    </subcellularLocation>
</comment>
<dbReference type="EMBL" id="QKLW01000003">
    <property type="protein sequence ID" value="PYF82327.1"/>
    <property type="molecule type" value="Genomic_DNA"/>
</dbReference>
<keyword evidence="2 7" id="KW-0813">Transport</keyword>
<keyword evidence="4 7" id="KW-0812">Transmembrane</keyword>
<evidence type="ECO:0000256" key="1">
    <source>
        <dbReference type="ARBA" id="ARBA00004651"/>
    </source>
</evidence>
<evidence type="ECO:0000256" key="6">
    <source>
        <dbReference type="ARBA" id="ARBA00023136"/>
    </source>
</evidence>
<dbReference type="Gene3D" id="1.10.3720.10">
    <property type="entry name" value="MetI-like"/>
    <property type="match status" value="1"/>
</dbReference>
<evidence type="ECO:0000259" key="8">
    <source>
        <dbReference type="PROSITE" id="PS50928"/>
    </source>
</evidence>
<accession>A0A318V3F7</accession>
<comment type="caution">
    <text evidence="9">The sequence shown here is derived from an EMBL/GenBank/DDBJ whole genome shotgun (WGS) entry which is preliminary data.</text>
</comment>
<dbReference type="InterPro" id="IPR051393">
    <property type="entry name" value="ABC_transporter_permease"/>
</dbReference>
<dbReference type="GO" id="GO:0005886">
    <property type="term" value="C:plasma membrane"/>
    <property type="evidence" value="ECO:0007669"/>
    <property type="project" value="UniProtKB-SubCell"/>
</dbReference>
<dbReference type="PROSITE" id="PS50928">
    <property type="entry name" value="ABC_TM1"/>
    <property type="match status" value="1"/>
</dbReference>
<comment type="similarity">
    <text evidence="7">Belongs to the binding-protein-dependent transport system permease family.</text>
</comment>
<feature type="transmembrane region" description="Helical" evidence="7">
    <location>
        <begin position="194"/>
        <end position="215"/>
    </location>
</feature>
<reference evidence="9 10" key="1">
    <citation type="submission" date="2018-06" db="EMBL/GenBank/DDBJ databases">
        <title>Genomic Encyclopedia of Type Strains, Phase III (KMG-III): the genomes of soil and plant-associated and newly described type strains.</title>
        <authorList>
            <person name="Whitman W."/>
        </authorList>
    </citation>
    <scope>NUCLEOTIDE SEQUENCE [LARGE SCALE GENOMIC DNA]</scope>
    <source>
        <strain evidence="9 10">CECT 7730</strain>
    </source>
</reference>
<keyword evidence="6 7" id="KW-0472">Membrane</keyword>
<evidence type="ECO:0000256" key="4">
    <source>
        <dbReference type="ARBA" id="ARBA00022692"/>
    </source>
</evidence>
<feature type="transmembrane region" description="Helical" evidence="7">
    <location>
        <begin position="110"/>
        <end position="132"/>
    </location>
</feature>
<feature type="domain" description="ABC transmembrane type-1" evidence="8">
    <location>
        <begin position="106"/>
        <end position="320"/>
    </location>
</feature>
<feature type="transmembrane region" description="Helical" evidence="7">
    <location>
        <begin position="144"/>
        <end position="163"/>
    </location>
</feature>
<dbReference type="SUPFAM" id="SSF161098">
    <property type="entry name" value="MetI-like"/>
    <property type="match status" value="1"/>
</dbReference>
<proteinExistence type="inferred from homology"/>
<evidence type="ECO:0000313" key="10">
    <source>
        <dbReference type="Proteomes" id="UP000247551"/>
    </source>
</evidence>
<feature type="transmembrane region" description="Helical" evidence="7">
    <location>
        <begin position="38"/>
        <end position="63"/>
    </location>
</feature>
<dbReference type="PANTHER" id="PTHR30193:SF37">
    <property type="entry name" value="INNER MEMBRANE ABC TRANSPORTER PERMEASE PROTEIN YCJO"/>
    <property type="match status" value="1"/>
</dbReference>
<evidence type="ECO:0000256" key="5">
    <source>
        <dbReference type="ARBA" id="ARBA00022989"/>
    </source>
</evidence>